<evidence type="ECO:0000313" key="3">
    <source>
        <dbReference type="Proteomes" id="UP000019763"/>
    </source>
</evidence>
<keyword evidence="3" id="KW-1185">Reference proteome</keyword>
<dbReference type="AlphaFoldDB" id="A0A023B271"/>
<name>A0A023B271_GRENI</name>
<protein>
    <submittedName>
        <fullName evidence="2">Uncharacterized protein</fullName>
    </submittedName>
</protein>
<feature type="compositionally biased region" description="Basic and acidic residues" evidence="1">
    <location>
        <begin position="68"/>
        <end position="133"/>
    </location>
</feature>
<dbReference type="RefSeq" id="XP_011131962.1">
    <property type="nucleotide sequence ID" value="XM_011133660.1"/>
</dbReference>
<dbReference type="EMBL" id="AFNH02000926">
    <property type="protein sequence ID" value="EZG51524.1"/>
    <property type="molecule type" value="Genomic_DNA"/>
</dbReference>
<evidence type="ECO:0000313" key="2">
    <source>
        <dbReference type="EMBL" id="EZG51524.1"/>
    </source>
</evidence>
<evidence type="ECO:0000256" key="1">
    <source>
        <dbReference type="SAM" id="MobiDB-lite"/>
    </source>
</evidence>
<reference evidence="2" key="1">
    <citation type="submission" date="2013-12" db="EMBL/GenBank/DDBJ databases">
        <authorList>
            <person name="Omoto C.K."/>
            <person name="Sibley D."/>
            <person name="Venepally P."/>
            <person name="Hadjithomas M."/>
            <person name="Karamycheva S."/>
            <person name="Brunk B."/>
            <person name="Roos D."/>
            <person name="Caler E."/>
            <person name="Lorenzi H."/>
        </authorList>
    </citation>
    <scope>NUCLEOTIDE SEQUENCE</scope>
</reference>
<proteinExistence type="predicted"/>
<dbReference type="GeneID" id="22914383"/>
<dbReference type="VEuPathDB" id="CryptoDB:GNI_124330"/>
<organism evidence="2 3">
    <name type="scientific">Gregarina niphandrodes</name>
    <name type="common">Septate eugregarine</name>
    <dbReference type="NCBI Taxonomy" id="110365"/>
    <lineage>
        <taxon>Eukaryota</taxon>
        <taxon>Sar</taxon>
        <taxon>Alveolata</taxon>
        <taxon>Apicomplexa</taxon>
        <taxon>Conoidasida</taxon>
        <taxon>Gregarinasina</taxon>
        <taxon>Eugregarinorida</taxon>
        <taxon>Gregarinidae</taxon>
        <taxon>Gregarina</taxon>
    </lineage>
</organism>
<sequence length="255" mass="28485">MVDKLTARRKRVDLNLDELIGVTSRFSLYDPPAGFRSPSGGFSPSGALNFRLGKRGGRTASRPGLTKQAERDLDTTMRQPGVREPRGKDPKAREPRAKEPRTGEPRAKEPRTGEPRAKEPKDLESRQDSEKQSPLEMVFALRRTQSLKQACAKFVAERQAEGESRESSPHALSLRLLFTTASRSGTPRALIHIRRLLLGETVRPELVLQEATALLRHAAGNAEHLWDLTSIVLCFADAPPTTFIKHYLRQLHSIL</sequence>
<accession>A0A023B271</accession>
<comment type="caution">
    <text evidence="2">The sequence shown here is derived from an EMBL/GenBank/DDBJ whole genome shotgun (WGS) entry which is preliminary data.</text>
</comment>
<dbReference type="Proteomes" id="UP000019763">
    <property type="component" value="Unassembled WGS sequence"/>
</dbReference>
<gene>
    <name evidence="2" type="ORF">GNI_124330</name>
</gene>
<feature type="compositionally biased region" description="Low complexity" evidence="1">
    <location>
        <begin position="36"/>
        <end position="47"/>
    </location>
</feature>
<feature type="region of interest" description="Disordered" evidence="1">
    <location>
        <begin position="36"/>
        <end position="134"/>
    </location>
</feature>